<protein>
    <submittedName>
        <fullName evidence="2 4">Uncharacterized protein</fullName>
    </submittedName>
</protein>
<reference evidence="2 3" key="2">
    <citation type="submission" date="2018-11" db="EMBL/GenBank/DDBJ databases">
        <authorList>
            <consortium name="Pathogen Informatics"/>
        </authorList>
    </citation>
    <scope>NUCLEOTIDE SEQUENCE [LARGE SCALE GENOMIC DNA]</scope>
    <source>
        <strain evidence="2 3">NST_G2</strain>
    </source>
</reference>
<feature type="compositionally biased region" description="Low complexity" evidence="1">
    <location>
        <begin position="40"/>
        <end position="52"/>
    </location>
</feature>
<evidence type="ECO:0000313" key="2">
    <source>
        <dbReference type="EMBL" id="VDL87178.1"/>
    </source>
</evidence>
<name>A0A183SAG2_SCHSO</name>
<gene>
    <name evidence="2" type="ORF">SSLN_LOCUS1210</name>
</gene>
<accession>A0A183SAG2</accession>
<reference evidence="4" key="1">
    <citation type="submission" date="2016-06" db="UniProtKB">
        <authorList>
            <consortium name="WormBaseParasite"/>
        </authorList>
    </citation>
    <scope>IDENTIFICATION</scope>
</reference>
<evidence type="ECO:0000313" key="3">
    <source>
        <dbReference type="Proteomes" id="UP000275846"/>
    </source>
</evidence>
<keyword evidence="3" id="KW-1185">Reference proteome</keyword>
<dbReference type="AlphaFoldDB" id="A0A183SAG2"/>
<proteinExistence type="predicted"/>
<evidence type="ECO:0000313" key="4">
    <source>
        <dbReference type="WBParaSite" id="SSLN_0000125901-mRNA-1"/>
    </source>
</evidence>
<dbReference type="WBParaSite" id="SSLN_0000125901-mRNA-1">
    <property type="protein sequence ID" value="SSLN_0000125901-mRNA-1"/>
    <property type="gene ID" value="SSLN_0000125901"/>
</dbReference>
<feature type="region of interest" description="Disordered" evidence="1">
    <location>
        <begin position="40"/>
        <end position="64"/>
    </location>
</feature>
<dbReference type="Proteomes" id="UP000275846">
    <property type="component" value="Unassembled WGS sequence"/>
</dbReference>
<organism evidence="4">
    <name type="scientific">Schistocephalus solidus</name>
    <name type="common">Tapeworm</name>
    <dbReference type="NCBI Taxonomy" id="70667"/>
    <lineage>
        <taxon>Eukaryota</taxon>
        <taxon>Metazoa</taxon>
        <taxon>Spiralia</taxon>
        <taxon>Lophotrochozoa</taxon>
        <taxon>Platyhelminthes</taxon>
        <taxon>Cestoda</taxon>
        <taxon>Eucestoda</taxon>
        <taxon>Diphyllobothriidea</taxon>
        <taxon>Diphyllobothriidae</taxon>
        <taxon>Schistocephalus</taxon>
    </lineage>
</organism>
<sequence length="80" mass="8177">MFLAVAVGRRNQIGGAAQPSSKCSNIPNPYSAKAISYSGSAPANHASNANASEPKGRPILTPTLSHAGQRAIILDEEGSC</sequence>
<evidence type="ECO:0000256" key="1">
    <source>
        <dbReference type="SAM" id="MobiDB-lite"/>
    </source>
</evidence>
<dbReference type="EMBL" id="UYSU01001915">
    <property type="protein sequence ID" value="VDL87178.1"/>
    <property type="molecule type" value="Genomic_DNA"/>
</dbReference>